<dbReference type="EC" id="3.1.3.64" evidence="1"/>
<dbReference type="GO" id="GO:0005783">
    <property type="term" value="C:endoplasmic reticulum"/>
    <property type="evidence" value="ECO:0007669"/>
    <property type="project" value="TreeGrafter"/>
</dbReference>
<dbReference type="GO" id="GO:0004438">
    <property type="term" value="F:phosphatidylinositol-3-phosphate phosphatase activity"/>
    <property type="evidence" value="ECO:0007669"/>
    <property type="project" value="UniProtKB-EC"/>
</dbReference>
<feature type="transmembrane region" description="Helical" evidence="7">
    <location>
        <begin position="524"/>
        <end position="546"/>
    </location>
</feature>
<dbReference type="Pfam" id="PF02383">
    <property type="entry name" value="Syja_N"/>
    <property type="match status" value="1"/>
</dbReference>
<keyword evidence="7" id="KW-0472">Membrane</keyword>
<dbReference type="GO" id="GO:0043812">
    <property type="term" value="F:phosphatidylinositol-4-phosphate phosphatase activity"/>
    <property type="evidence" value="ECO:0007669"/>
    <property type="project" value="TreeGrafter"/>
</dbReference>
<feature type="transmembrane region" description="Helical" evidence="7">
    <location>
        <begin position="552"/>
        <end position="572"/>
    </location>
</feature>
<evidence type="ECO:0000313" key="9">
    <source>
        <dbReference type="EMBL" id="CAG7837123.1"/>
    </source>
</evidence>
<dbReference type="EMBL" id="CAJVCH010571290">
    <property type="protein sequence ID" value="CAG7837123.1"/>
    <property type="molecule type" value="Genomic_DNA"/>
</dbReference>
<protein>
    <recommendedName>
        <fullName evidence="4">Phosphatidylinositol-3-phosphatase SAC1</fullName>
        <ecNumber evidence="1">3.1.3.64</ecNumber>
    </recommendedName>
    <alternativeName>
        <fullName evidence="6">Phosphatidylinositol-4-phosphate phosphatase</fullName>
    </alternativeName>
    <alternativeName>
        <fullName evidence="5">Suppressor of actin mutations 1-like protein</fullName>
    </alternativeName>
</protein>
<evidence type="ECO:0000259" key="8">
    <source>
        <dbReference type="PROSITE" id="PS50275"/>
    </source>
</evidence>
<evidence type="ECO:0000256" key="7">
    <source>
        <dbReference type="SAM" id="Phobius"/>
    </source>
</evidence>
<name>A0A8J2LK90_9HEXA</name>
<dbReference type="GO" id="GO:0046856">
    <property type="term" value="P:phosphatidylinositol dephosphorylation"/>
    <property type="evidence" value="ECO:0007669"/>
    <property type="project" value="TreeGrafter"/>
</dbReference>
<dbReference type="InterPro" id="IPR002013">
    <property type="entry name" value="SAC_dom"/>
</dbReference>
<comment type="catalytic activity">
    <reaction evidence="2">
        <text>a 1,2-diacyl-sn-glycero-3-phospho-(1D-myo-inositol-3-phosphate) + H2O = a 1,2-diacyl-sn-glycero-3-phospho-(1D-myo-inositol) + phosphate</text>
        <dbReference type="Rhea" id="RHEA:12316"/>
        <dbReference type="ChEBI" id="CHEBI:15377"/>
        <dbReference type="ChEBI" id="CHEBI:43474"/>
        <dbReference type="ChEBI" id="CHEBI:57880"/>
        <dbReference type="ChEBI" id="CHEBI:58088"/>
        <dbReference type="EC" id="3.1.3.64"/>
    </reaction>
    <physiologicalReaction direction="left-to-right" evidence="2">
        <dbReference type="Rhea" id="RHEA:12317"/>
    </physiologicalReaction>
</comment>
<evidence type="ECO:0000256" key="1">
    <source>
        <dbReference type="ARBA" id="ARBA00013038"/>
    </source>
</evidence>
<evidence type="ECO:0000256" key="4">
    <source>
        <dbReference type="ARBA" id="ARBA00040795"/>
    </source>
</evidence>
<gene>
    <name evidence="9" type="ORF">AFUS01_LOCUS46282</name>
</gene>
<accession>A0A8J2LK90</accession>
<evidence type="ECO:0000256" key="5">
    <source>
        <dbReference type="ARBA" id="ARBA00041396"/>
    </source>
</evidence>
<evidence type="ECO:0000256" key="3">
    <source>
        <dbReference type="ARBA" id="ARBA00036807"/>
    </source>
</evidence>
<feature type="domain" description="SAC" evidence="8">
    <location>
        <begin position="125"/>
        <end position="451"/>
    </location>
</feature>
<evidence type="ECO:0000256" key="2">
    <source>
        <dbReference type="ARBA" id="ARBA00036631"/>
    </source>
</evidence>
<comment type="caution">
    <text evidence="9">The sequence shown here is derived from an EMBL/GenBank/DDBJ whole genome shotgun (WGS) entry which is preliminary data.</text>
</comment>
<dbReference type="Proteomes" id="UP000708208">
    <property type="component" value="Unassembled WGS sequence"/>
</dbReference>
<keyword evidence="10" id="KW-1185">Reference proteome</keyword>
<dbReference type="OrthoDB" id="405996at2759"/>
<dbReference type="PANTHER" id="PTHR45662:SF2">
    <property type="entry name" value="PHOSPHATIDYLINOSITOL-3-PHOSPHATASE SAC1"/>
    <property type="match status" value="1"/>
</dbReference>
<evidence type="ECO:0000313" key="10">
    <source>
        <dbReference type="Proteomes" id="UP000708208"/>
    </source>
</evidence>
<dbReference type="AlphaFoldDB" id="A0A8J2LK90"/>
<proteinExistence type="predicted"/>
<organism evidence="9 10">
    <name type="scientific">Allacma fusca</name>
    <dbReference type="NCBI Taxonomy" id="39272"/>
    <lineage>
        <taxon>Eukaryota</taxon>
        <taxon>Metazoa</taxon>
        <taxon>Ecdysozoa</taxon>
        <taxon>Arthropoda</taxon>
        <taxon>Hexapoda</taxon>
        <taxon>Collembola</taxon>
        <taxon>Symphypleona</taxon>
        <taxon>Sminthuridae</taxon>
        <taxon>Allacma</taxon>
    </lineage>
</organism>
<dbReference type="PROSITE" id="PS50275">
    <property type="entry name" value="SAC"/>
    <property type="match status" value="1"/>
</dbReference>
<keyword evidence="7" id="KW-0812">Transmembrane</keyword>
<sequence length="591" mass="68512">MTDGYENLTLVETPEKIIVHPSNHGTSDKFIVINRVTDDIILSSNRAEIPDGDRIRTVSIGGIIGVINLVAGPYLLVVKTRVKVGQISNHVIWRMNQFELIPFRKSLLHLSQQQVGHNKMYIEMLETALETPSFYYSHTYDLTHNVQSLELNSPHFFKQTLIQRAENKFMWNGSMLEVFQRNTDFHRFCIVLLHGFVAINNLTLNTKQFKFSIISRRSCKRPGVRLHSRGIDQDGNVSNFVETEQIVEYGSEIASYIQIRGSIPVFWAQKPNLKYKPKPTLAQSNHMEAFIKHFDEMTLRYHRVVCLNLVNQTGSESVLEKAFKECSANSLLQNVRYEAFDFHHECRNMNWDRLDILINRVSQEIEDFSYFLRSKGQQQQQEGVFRTNCIDCLDRTNVVQGMLAKINLNNVLKRLGILGESEKLHRHPDVEYLFKNIWADNGDYCSIQYSGTGALKTDYTRTGKRTWAGPLRDGYNSIVRYFKNNFLDGFRQDAIDLLLGNYRVTEDEGKTKPSPLDKERDWKYYTLPVLMIFSFVMWTMLIILPSEYTSEYLLYILFWGSMFIATGGVIYISGHEFVDKPVLTEAYRLAM</sequence>
<comment type="catalytic activity">
    <reaction evidence="3">
        <text>a 1,2-diacyl-sn-glycero-3-phospho-(1D-myo-inositol 4-phosphate) + H2O = a 1,2-diacyl-sn-glycero-3-phospho-(1D-myo-inositol) + phosphate</text>
        <dbReference type="Rhea" id="RHEA:55652"/>
        <dbReference type="ChEBI" id="CHEBI:15377"/>
        <dbReference type="ChEBI" id="CHEBI:43474"/>
        <dbReference type="ChEBI" id="CHEBI:57880"/>
        <dbReference type="ChEBI" id="CHEBI:58178"/>
    </reaction>
    <physiologicalReaction direction="left-to-right" evidence="3">
        <dbReference type="Rhea" id="RHEA:55653"/>
    </physiologicalReaction>
</comment>
<keyword evidence="7" id="KW-1133">Transmembrane helix</keyword>
<dbReference type="PANTHER" id="PTHR45662">
    <property type="entry name" value="PHOSPHATIDYLINOSITIDE PHOSPHATASE SAC1"/>
    <property type="match status" value="1"/>
</dbReference>
<evidence type="ECO:0000256" key="6">
    <source>
        <dbReference type="ARBA" id="ARBA00041911"/>
    </source>
</evidence>
<reference evidence="9" key="1">
    <citation type="submission" date="2021-06" db="EMBL/GenBank/DDBJ databases">
        <authorList>
            <person name="Hodson N. C."/>
            <person name="Mongue J. A."/>
            <person name="Jaron S. K."/>
        </authorList>
    </citation>
    <scope>NUCLEOTIDE SEQUENCE</scope>
</reference>